<dbReference type="Gene3D" id="2.60.120.620">
    <property type="entry name" value="q2cbj1_9rhob like domain"/>
    <property type="match status" value="1"/>
</dbReference>
<feature type="region of interest" description="Disordered" evidence="1">
    <location>
        <begin position="714"/>
        <end position="733"/>
    </location>
</feature>
<dbReference type="Pfam" id="PF05721">
    <property type="entry name" value="PhyH"/>
    <property type="match status" value="1"/>
</dbReference>
<dbReference type="Proteomes" id="UP000626109">
    <property type="component" value="Unassembled WGS sequence"/>
</dbReference>
<dbReference type="InterPro" id="IPR051961">
    <property type="entry name" value="Fungal_Metabolite_Diox"/>
</dbReference>
<organism evidence="2 3">
    <name type="scientific">Polarella glacialis</name>
    <name type="common">Dinoflagellate</name>
    <dbReference type="NCBI Taxonomy" id="89957"/>
    <lineage>
        <taxon>Eukaryota</taxon>
        <taxon>Sar</taxon>
        <taxon>Alveolata</taxon>
        <taxon>Dinophyceae</taxon>
        <taxon>Suessiales</taxon>
        <taxon>Suessiaceae</taxon>
        <taxon>Polarella</taxon>
    </lineage>
</organism>
<accession>A0A813K2I6</accession>
<dbReference type="SUPFAM" id="SSF51197">
    <property type="entry name" value="Clavaminate synthase-like"/>
    <property type="match status" value="1"/>
</dbReference>
<dbReference type="PANTHER" id="PTHR37563:SF2">
    <property type="entry name" value="PHYTANOYL-COA DIOXYGENASE FAMILY PROTEIN (AFU_ORTHOLOGUE AFUA_2G03330)"/>
    <property type="match status" value="1"/>
</dbReference>
<dbReference type="EMBL" id="CAJNNW010027323">
    <property type="protein sequence ID" value="CAE8690793.1"/>
    <property type="molecule type" value="Genomic_DNA"/>
</dbReference>
<evidence type="ECO:0000313" key="2">
    <source>
        <dbReference type="EMBL" id="CAE8690793.1"/>
    </source>
</evidence>
<comment type="caution">
    <text evidence="2">The sequence shown here is derived from an EMBL/GenBank/DDBJ whole genome shotgun (WGS) entry which is preliminary data.</text>
</comment>
<dbReference type="AlphaFoldDB" id="A0A813K2I6"/>
<proteinExistence type="predicted"/>
<dbReference type="PANTHER" id="PTHR37563">
    <property type="entry name" value="PHYTANOYL-COA DIOXYGENASE FAMILY PROTEIN (AFU_ORTHOLOGUE AFUA_2G03330)"/>
    <property type="match status" value="1"/>
</dbReference>
<protein>
    <submittedName>
        <fullName evidence="2">Uncharacterized protein</fullName>
    </submittedName>
</protein>
<dbReference type="InterPro" id="IPR008775">
    <property type="entry name" value="Phytyl_CoA_dOase-like"/>
</dbReference>
<feature type="region of interest" description="Disordered" evidence="1">
    <location>
        <begin position="169"/>
        <end position="188"/>
    </location>
</feature>
<reference evidence="2" key="1">
    <citation type="submission" date="2021-02" db="EMBL/GenBank/DDBJ databases">
        <authorList>
            <person name="Dougan E. K."/>
            <person name="Rhodes N."/>
            <person name="Thang M."/>
            <person name="Chan C."/>
        </authorList>
    </citation>
    <scope>NUCLEOTIDE SEQUENCE</scope>
</reference>
<evidence type="ECO:0000256" key="1">
    <source>
        <dbReference type="SAM" id="MobiDB-lite"/>
    </source>
</evidence>
<gene>
    <name evidence="2" type="ORF">PGLA2088_LOCUS27114</name>
</gene>
<evidence type="ECO:0000313" key="3">
    <source>
        <dbReference type="Proteomes" id="UP000626109"/>
    </source>
</evidence>
<name>A0A813K2I6_POLGL</name>
<sequence>MWTPRPVTDAFAVPAAESADRPRQCAKRLLKDGLLIVRGALPVASCDLLAAGARASRQTALARPRATWPEDFSLTIACPQHRHDLKLRLSDAGVADALHVILGGKAQLSSLLEHSVGADASVCELAVLSAACGATRQPWHRDTSPAAGRTILTAFVALQDTPGRRGATLMRPGTHRTGESPPAPSAEEDCVDGEAWAVELQQGDCCLMDSRLLHCGGAHVAPQLGERLLFYFSVLICGTTGQGSTLTLRRGYEHRFLLGSWRAWSAQSGMAIEDETQTRVDKLTNQGGEPVVRLSWMLATDSSEDDAAPWRGRAELLRHMGLAPAGLDLSTELSFEVPTRLAVEAAAALCADATDLYFAGFPAQWLPGPAASGSALTLLGPAAAARGKKLQLSDTLRPPQAVAKSSLDAAAALSDPSFGPKAAVLRAAEVSDRGLALAFTACLLRKGKVIHAGRGGLCWDAAVSIEMLDSLPGPMAEAAQELLAGLEELHSTIAKAWGMSEGAPSLRELRLAQGLLDSMLCEAFPGGEALLRQGRWEEAALTVGPLSFDVDAEDPLGAEKMLVLFIQGIPTEHWLRLPTAAPATVDASSPSDRWPPRWHEALPLGGGMSPHVLRCFRVLLASSSPAALALDSAPFAEPELAELDLLCLQTLLATLEQLEEAARQDAAAAASGSATSLPEQHAQALADYSRAQAKLLASNAEVLRQLLACAAARASEAQADESEQPPGKRLRSH</sequence>